<sequence length="209" mass="22549">MQIAQKLPTSVFGIWHHMPKIASAGGAAFNKITKLLPSSSGVNAAETAPLERNRQKIESDYGLTVELQKELQTLALKSMLSENVVGADSEALCCLRKGPAGLWGDCDDYALFVRKLAELERSRRADEGGGNTKTLRISAYFAESDALIGQKGQSYMEDCWKGSGGDGFQDVLNFTTTTVKETDHDSVVQSVDVLKQIFLDAGGSTPTSL</sequence>
<dbReference type="Proteomes" id="UP000034680">
    <property type="component" value="Unassembled WGS sequence"/>
</dbReference>
<dbReference type="AlphaFoldDB" id="A0A0G2HB70"/>
<proteinExistence type="predicted"/>
<dbReference type="STRING" id="1214573.A0A0G2HB70"/>
<dbReference type="EMBL" id="LCUC01000317">
    <property type="protein sequence ID" value="KKY32433.1"/>
    <property type="molecule type" value="Genomic_DNA"/>
</dbReference>
<evidence type="ECO:0000313" key="1">
    <source>
        <dbReference type="EMBL" id="KKY32433.1"/>
    </source>
</evidence>
<organism evidence="1 2">
    <name type="scientific">Diaporthe ampelina</name>
    <dbReference type="NCBI Taxonomy" id="1214573"/>
    <lineage>
        <taxon>Eukaryota</taxon>
        <taxon>Fungi</taxon>
        <taxon>Dikarya</taxon>
        <taxon>Ascomycota</taxon>
        <taxon>Pezizomycotina</taxon>
        <taxon>Sordariomycetes</taxon>
        <taxon>Sordariomycetidae</taxon>
        <taxon>Diaporthales</taxon>
        <taxon>Diaporthaceae</taxon>
        <taxon>Diaporthe</taxon>
    </lineage>
</organism>
<dbReference type="OrthoDB" id="294702at2759"/>
<evidence type="ECO:0000313" key="2">
    <source>
        <dbReference type="Proteomes" id="UP000034680"/>
    </source>
</evidence>
<name>A0A0G2HB70_9PEZI</name>
<reference evidence="1 2" key="2">
    <citation type="submission" date="2015-05" db="EMBL/GenBank/DDBJ databases">
        <authorList>
            <person name="Morales-Cruz A."/>
            <person name="Amrine K.C."/>
            <person name="Cantu D."/>
        </authorList>
    </citation>
    <scope>NUCLEOTIDE SEQUENCE [LARGE SCALE GENOMIC DNA]</scope>
    <source>
        <strain evidence="1">DA912</strain>
    </source>
</reference>
<keyword evidence="2" id="KW-1185">Reference proteome</keyword>
<comment type="caution">
    <text evidence="1">The sequence shown here is derived from an EMBL/GenBank/DDBJ whole genome shotgun (WGS) entry which is preliminary data.</text>
</comment>
<gene>
    <name evidence="1" type="ORF">UCDDA912_g07595</name>
</gene>
<reference evidence="1 2" key="1">
    <citation type="submission" date="2015-05" db="EMBL/GenBank/DDBJ databases">
        <title>Distinctive expansion of gene families associated with plant cell wall degradation and secondary metabolism in the genomes of grapevine trunk pathogens.</title>
        <authorList>
            <person name="Lawrence D.P."/>
            <person name="Travadon R."/>
            <person name="Rolshausen P.E."/>
            <person name="Baumgartner K."/>
        </authorList>
    </citation>
    <scope>NUCLEOTIDE SEQUENCE [LARGE SCALE GENOMIC DNA]</scope>
    <source>
        <strain evidence="1">DA912</strain>
    </source>
</reference>
<accession>A0A0G2HB70</accession>
<protein>
    <submittedName>
        <fullName evidence="1">Uncharacterized protein</fullName>
    </submittedName>
</protein>